<feature type="compositionally biased region" description="Basic and acidic residues" evidence="1">
    <location>
        <begin position="375"/>
        <end position="391"/>
    </location>
</feature>
<reference evidence="2" key="1">
    <citation type="submission" date="2021-02" db="EMBL/GenBank/DDBJ databases">
        <authorList>
            <person name="Nowell W R."/>
        </authorList>
    </citation>
    <scope>NUCLEOTIDE SEQUENCE</scope>
</reference>
<protein>
    <submittedName>
        <fullName evidence="2">Uncharacterized protein</fullName>
    </submittedName>
</protein>
<evidence type="ECO:0000313" key="2">
    <source>
        <dbReference type="EMBL" id="CAF1283002.1"/>
    </source>
</evidence>
<sequence>MSIHCRHEKKNQLPSYDEVNTKPVGYTHIIDSKFAPEKHFEPWNLSNASKNREYSSNNIITNKASRNEVHFLHVKSIIISQLISGEPLNQPSSSRNYGWNEIEQSEEEIERLRQLLPIWDAERIAILKLQHDLDKNIFKRTLDYIKRIGQSIGLGLWLWVHRPANCSNISNLYQQQQRSPHLICSPCPSVLNDSSLEKNHHKQDYLIPSIDSLSESFWLKRLVLNEPQEYLPPIARAMKNMLDNNALVWNSEIQQESVWPHFINQYRMTQNKSFLRNLYGNDEYQTNFSQKLSSSSKHTTNEKSLDIPIMPTSTTGINKKSPRQLGTSVQQNTIIPSINFTKKPIKQKQSPNEVTISQSVDNQFVPKPHASSLTKDQHKNTKQKQDSKKKR</sequence>
<name>A0A815CHQ4_9BILA</name>
<comment type="caution">
    <text evidence="2">The sequence shown here is derived from an EMBL/GenBank/DDBJ whole genome shotgun (WGS) entry which is preliminary data.</text>
</comment>
<dbReference type="Proteomes" id="UP000663860">
    <property type="component" value="Unassembled WGS sequence"/>
</dbReference>
<gene>
    <name evidence="2" type="ORF">IZO911_LOCUS33077</name>
    <name evidence="3" type="ORF">KXQ929_LOCUS3570</name>
</gene>
<accession>A0A815CHQ4</accession>
<dbReference type="Proteomes" id="UP000663868">
    <property type="component" value="Unassembled WGS sequence"/>
</dbReference>
<feature type="region of interest" description="Disordered" evidence="1">
    <location>
        <begin position="290"/>
        <end position="391"/>
    </location>
</feature>
<feature type="compositionally biased region" description="Polar residues" evidence="1">
    <location>
        <begin position="311"/>
        <end position="340"/>
    </location>
</feature>
<dbReference type="EMBL" id="CAJOBB010000116">
    <property type="protein sequence ID" value="CAF3569808.1"/>
    <property type="molecule type" value="Genomic_DNA"/>
</dbReference>
<feature type="compositionally biased region" description="Polar residues" evidence="1">
    <location>
        <begin position="347"/>
        <end position="362"/>
    </location>
</feature>
<evidence type="ECO:0000313" key="3">
    <source>
        <dbReference type="EMBL" id="CAF3569808.1"/>
    </source>
</evidence>
<evidence type="ECO:0000256" key="1">
    <source>
        <dbReference type="SAM" id="MobiDB-lite"/>
    </source>
</evidence>
<organism evidence="2 4">
    <name type="scientific">Adineta steineri</name>
    <dbReference type="NCBI Taxonomy" id="433720"/>
    <lineage>
        <taxon>Eukaryota</taxon>
        <taxon>Metazoa</taxon>
        <taxon>Spiralia</taxon>
        <taxon>Gnathifera</taxon>
        <taxon>Rotifera</taxon>
        <taxon>Eurotatoria</taxon>
        <taxon>Bdelloidea</taxon>
        <taxon>Adinetida</taxon>
        <taxon>Adinetidae</taxon>
        <taxon>Adineta</taxon>
    </lineage>
</organism>
<dbReference type="AlphaFoldDB" id="A0A815CHQ4"/>
<evidence type="ECO:0000313" key="4">
    <source>
        <dbReference type="Proteomes" id="UP000663860"/>
    </source>
</evidence>
<proteinExistence type="predicted"/>
<dbReference type="EMBL" id="CAJNOE010000594">
    <property type="protein sequence ID" value="CAF1283002.1"/>
    <property type="molecule type" value="Genomic_DNA"/>
</dbReference>